<dbReference type="InterPro" id="IPR035986">
    <property type="entry name" value="PKD_dom_sf"/>
</dbReference>
<protein>
    <recommendedName>
        <fullName evidence="2">Ig-like domain-containing protein</fullName>
    </recommendedName>
</protein>
<evidence type="ECO:0008006" key="2">
    <source>
        <dbReference type="Google" id="ProtNLM"/>
    </source>
</evidence>
<accession>A0A382N8W3</accession>
<dbReference type="Gene3D" id="2.60.40.10">
    <property type="entry name" value="Immunoglobulins"/>
    <property type="match status" value="1"/>
</dbReference>
<reference evidence="1" key="1">
    <citation type="submission" date="2018-05" db="EMBL/GenBank/DDBJ databases">
        <authorList>
            <person name="Lanie J.A."/>
            <person name="Ng W.-L."/>
            <person name="Kazmierczak K.M."/>
            <person name="Andrzejewski T.M."/>
            <person name="Davidsen T.M."/>
            <person name="Wayne K.J."/>
            <person name="Tettelin H."/>
            <person name="Glass J.I."/>
            <person name="Rusch D."/>
            <person name="Podicherti R."/>
            <person name="Tsui H.-C.T."/>
            <person name="Winkler M.E."/>
        </authorList>
    </citation>
    <scope>NUCLEOTIDE SEQUENCE</scope>
</reference>
<organism evidence="1">
    <name type="scientific">marine metagenome</name>
    <dbReference type="NCBI Taxonomy" id="408172"/>
    <lineage>
        <taxon>unclassified sequences</taxon>
        <taxon>metagenomes</taxon>
        <taxon>ecological metagenomes</taxon>
    </lineage>
</organism>
<sequence length="340" mass="35907">MKRVLIRSGIILMALFIWTCGDNMNSGNEILSLTASDSLVTAGGSVLLVCTAIDEDGDNLGYIWKCASGTLTPDDNKATWVAPLTAGIYFISCSVVDGYGAADVANVAIEVTPVPGVGVTGNVLNAVDRSPIANALVTISGQTGTTNADGNYTISNVGRGNHDASGTNDGFCPFSAPFIIPDEYDGESFTYNFSMSPVLEPGQIRMVLNWGATPPDLDSHLRTPDIEGSTHHIYYGNTGSYTVVPYAKLDTDDVDGYGPETITIGQLFTGTYTYYIRNFTGGSEGLKNSGSVAQVYSGESCTATIIEVPTDTDGLYWYVCDIDGATGDVIVVNEIRNSAP</sequence>
<dbReference type="AlphaFoldDB" id="A0A382N8W3"/>
<proteinExistence type="predicted"/>
<dbReference type="Gene3D" id="2.60.40.1120">
    <property type="entry name" value="Carboxypeptidase-like, regulatory domain"/>
    <property type="match status" value="1"/>
</dbReference>
<dbReference type="InterPro" id="IPR008969">
    <property type="entry name" value="CarboxyPept-like_regulatory"/>
</dbReference>
<dbReference type="SUPFAM" id="SSF49464">
    <property type="entry name" value="Carboxypeptidase regulatory domain-like"/>
    <property type="match status" value="1"/>
</dbReference>
<gene>
    <name evidence="1" type="ORF">METZ01_LOCUS310478</name>
</gene>
<evidence type="ECO:0000313" key="1">
    <source>
        <dbReference type="EMBL" id="SVC57624.1"/>
    </source>
</evidence>
<name>A0A382N8W3_9ZZZZ</name>
<dbReference type="EMBL" id="UINC01098815">
    <property type="protein sequence ID" value="SVC57624.1"/>
    <property type="molecule type" value="Genomic_DNA"/>
</dbReference>
<dbReference type="SUPFAM" id="SSF49299">
    <property type="entry name" value="PKD domain"/>
    <property type="match status" value="1"/>
</dbReference>
<dbReference type="InterPro" id="IPR013783">
    <property type="entry name" value="Ig-like_fold"/>
</dbReference>